<proteinExistence type="predicted"/>
<evidence type="ECO:0000256" key="2">
    <source>
        <dbReference type="ARBA" id="ARBA00022603"/>
    </source>
</evidence>
<evidence type="ECO:0000313" key="9">
    <source>
        <dbReference type="Proteomes" id="UP000292136"/>
    </source>
</evidence>
<feature type="domain" description="Methylated-DNA-[protein]-cysteine S-methyltransferase DNA binding" evidence="7">
    <location>
        <begin position="78"/>
        <end position="158"/>
    </location>
</feature>
<dbReference type="InterPro" id="IPR001497">
    <property type="entry name" value="MethylDNA_cys_MeTrfase_AS"/>
</dbReference>
<dbReference type="Proteomes" id="UP000292136">
    <property type="component" value="Unassembled WGS sequence"/>
</dbReference>
<dbReference type="InterPro" id="IPR036388">
    <property type="entry name" value="WH-like_DNA-bd_sf"/>
</dbReference>
<dbReference type="SUPFAM" id="SSF53155">
    <property type="entry name" value="Methylated DNA-protein cysteine methyltransferase domain"/>
    <property type="match status" value="1"/>
</dbReference>
<sequence length="162" mass="17168">MTKNAVPADFQAITSGPFFSLGIRCNGDELTEILYLPGRLQQAAGTPLAAEAVRQIQAYLADPAFVFSLPLQPSGTRFQRRVWDAIAAIPRGQTQSYGEVAKLLHSGPRAVGGACGANPFPLAVPCHRVVAAAGLGGFGRNGGDFLLDIKRWLLQHEGCLPA</sequence>
<evidence type="ECO:0000259" key="7">
    <source>
        <dbReference type="Pfam" id="PF01035"/>
    </source>
</evidence>
<evidence type="ECO:0000256" key="4">
    <source>
        <dbReference type="ARBA" id="ARBA00022763"/>
    </source>
</evidence>
<dbReference type="EMBL" id="SHKM01000002">
    <property type="protein sequence ID" value="RZT76084.1"/>
    <property type="molecule type" value="Genomic_DNA"/>
</dbReference>
<dbReference type="RefSeq" id="WP_130459390.1">
    <property type="nucleotide sequence ID" value="NZ_SHKM01000002.1"/>
</dbReference>
<dbReference type="CDD" id="cd06445">
    <property type="entry name" value="ATase"/>
    <property type="match status" value="1"/>
</dbReference>
<dbReference type="InterPro" id="IPR036217">
    <property type="entry name" value="MethylDNA_cys_MeTrfase_DNAb"/>
</dbReference>
<comment type="catalytic activity">
    <reaction evidence="1">
        <text>a 4-O-methyl-thymidine in DNA + L-cysteinyl-[protein] = a thymidine in DNA + S-methyl-L-cysteinyl-[protein]</text>
        <dbReference type="Rhea" id="RHEA:53428"/>
        <dbReference type="Rhea" id="RHEA-COMP:10131"/>
        <dbReference type="Rhea" id="RHEA-COMP:10132"/>
        <dbReference type="Rhea" id="RHEA-COMP:13555"/>
        <dbReference type="Rhea" id="RHEA-COMP:13556"/>
        <dbReference type="ChEBI" id="CHEBI:29950"/>
        <dbReference type="ChEBI" id="CHEBI:82612"/>
        <dbReference type="ChEBI" id="CHEBI:137386"/>
        <dbReference type="ChEBI" id="CHEBI:137387"/>
        <dbReference type="EC" id="2.1.1.63"/>
    </reaction>
</comment>
<name>A0ABY0IN49_9RHOO</name>
<dbReference type="Pfam" id="PF01035">
    <property type="entry name" value="DNA_binding_1"/>
    <property type="match status" value="1"/>
</dbReference>
<evidence type="ECO:0000256" key="3">
    <source>
        <dbReference type="ARBA" id="ARBA00022679"/>
    </source>
</evidence>
<accession>A0ABY0IN49</accession>
<protein>
    <submittedName>
        <fullName evidence="8">Methylated-DNA-[protein]-cysteine S-methyltransferase</fullName>
    </submittedName>
</protein>
<keyword evidence="4" id="KW-0227">DNA damage</keyword>
<evidence type="ECO:0000256" key="5">
    <source>
        <dbReference type="ARBA" id="ARBA00023204"/>
    </source>
</evidence>
<dbReference type="PANTHER" id="PTHR10815:SF13">
    <property type="entry name" value="METHYLATED-DNA--PROTEIN-CYSTEINE METHYLTRANSFERASE"/>
    <property type="match status" value="1"/>
</dbReference>
<dbReference type="PROSITE" id="PS00374">
    <property type="entry name" value="MGMT"/>
    <property type="match status" value="1"/>
</dbReference>
<keyword evidence="2" id="KW-0489">Methyltransferase</keyword>
<keyword evidence="3" id="KW-0808">Transferase</keyword>
<dbReference type="InterPro" id="IPR036631">
    <property type="entry name" value="MGMT_N_sf"/>
</dbReference>
<comment type="caution">
    <text evidence="8">The sequence shown here is derived from an EMBL/GenBank/DDBJ whole genome shotgun (WGS) entry which is preliminary data.</text>
</comment>
<evidence type="ECO:0000313" key="8">
    <source>
        <dbReference type="EMBL" id="RZT76084.1"/>
    </source>
</evidence>
<keyword evidence="5" id="KW-0234">DNA repair</keyword>
<reference evidence="8 9" key="1">
    <citation type="submission" date="2019-02" db="EMBL/GenBank/DDBJ databases">
        <title>Genomic Encyclopedia of Type Strains, Phase IV (KMG-IV): sequencing the most valuable type-strain genomes for metagenomic binning, comparative biology and taxonomic classification.</title>
        <authorList>
            <person name="Goeker M."/>
        </authorList>
    </citation>
    <scope>NUCLEOTIDE SEQUENCE [LARGE SCALE GENOMIC DNA]</scope>
    <source>
        <strain evidence="8 9">DSM 21223</strain>
    </source>
</reference>
<dbReference type="PANTHER" id="PTHR10815">
    <property type="entry name" value="METHYLATED-DNA--PROTEIN-CYSTEINE METHYLTRANSFERASE"/>
    <property type="match status" value="1"/>
</dbReference>
<dbReference type="SUPFAM" id="SSF46767">
    <property type="entry name" value="Methylated DNA-protein cysteine methyltransferase, C-terminal domain"/>
    <property type="match status" value="1"/>
</dbReference>
<comment type="catalytic activity">
    <reaction evidence="6">
        <text>a 6-O-methyl-2'-deoxyguanosine in DNA + L-cysteinyl-[protein] = S-methyl-L-cysteinyl-[protein] + a 2'-deoxyguanosine in DNA</text>
        <dbReference type="Rhea" id="RHEA:24000"/>
        <dbReference type="Rhea" id="RHEA-COMP:10131"/>
        <dbReference type="Rhea" id="RHEA-COMP:10132"/>
        <dbReference type="Rhea" id="RHEA-COMP:11367"/>
        <dbReference type="Rhea" id="RHEA-COMP:11368"/>
        <dbReference type="ChEBI" id="CHEBI:29950"/>
        <dbReference type="ChEBI" id="CHEBI:82612"/>
        <dbReference type="ChEBI" id="CHEBI:85445"/>
        <dbReference type="ChEBI" id="CHEBI:85448"/>
        <dbReference type="EC" id="2.1.1.63"/>
    </reaction>
</comment>
<organism evidence="8 9">
    <name type="scientific">Azospira oryzae</name>
    <dbReference type="NCBI Taxonomy" id="146939"/>
    <lineage>
        <taxon>Bacteria</taxon>
        <taxon>Pseudomonadati</taxon>
        <taxon>Pseudomonadota</taxon>
        <taxon>Betaproteobacteria</taxon>
        <taxon>Rhodocyclales</taxon>
        <taxon>Rhodocyclaceae</taxon>
        <taxon>Azospira</taxon>
    </lineage>
</organism>
<keyword evidence="9" id="KW-1185">Reference proteome</keyword>
<dbReference type="NCBIfam" id="TIGR00589">
    <property type="entry name" value="ogt"/>
    <property type="match status" value="1"/>
</dbReference>
<dbReference type="Gene3D" id="1.10.10.10">
    <property type="entry name" value="Winged helix-like DNA-binding domain superfamily/Winged helix DNA-binding domain"/>
    <property type="match status" value="1"/>
</dbReference>
<evidence type="ECO:0000256" key="1">
    <source>
        <dbReference type="ARBA" id="ARBA00001286"/>
    </source>
</evidence>
<dbReference type="InterPro" id="IPR014048">
    <property type="entry name" value="MethylDNA_cys_MeTrfase_DNA-bd"/>
</dbReference>
<gene>
    <name evidence="8" type="ORF">EV678_1952</name>
</gene>
<evidence type="ECO:0000256" key="6">
    <source>
        <dbReference type="ARBA" id="ARBA00049348"/>
    </source>
</evidence>